<evidence type="ECO:0000313" key="2">
    <source>
        <dbReference type="Proteomes" id="UP001052655"/>
    </source>
</evidence>
<comment type="caution">
    <text evidence="1">The sequence shown here is derived from an EMBL/GenBank/DDBJ whole genome shotgun (WGS) entry which is preliminary data.</text>
</comment>
<name>A0ABQ3Q7X6_9ACTN</name>
<dbReference type="EMBL" id="BNDX01000013">
    <property type="protein sequence ID" value="GHI33375.1"/>
    <property type="molecule type" value="Genomic_DNA"/>
</dbReference>
<reference evidence="1" key="1">
    <citation type="submission" date="2024-05" db="EMBL/GenBank/DDBJ databases">
        <title>Whole genome shotgun sequence of Streptomyces daghestanicus NBRC 12762.</title>
        <authorList>
            <person name="Komaki H."/>
            <person name="Tamura T."/>
        </authorList>
    </citation>
    <scope>NUCLEOTIDE SEQUENCE</scope>
    <source>
        <strain evidence="1">NBRC 12762</strain>
    </source>
</reference>
<sequence length="100" mass="11430">MPTYETLPRFTADLDRLTPEQRRKFRQTVAAFVEDLRTGTFRAGLRVKRVQRAPGVYELTWSAGTGPAGRATWEYGPEHRPGEQHIVWRRIGTHDILAGP</sequence>
<accession>A0ABQ3Q7X6</accession>
<dbReference type="Proteomes" id="UP001052655">
    <property type="component" value="Unassembled WGS sequence"/>
</dbReference>
<proteinExistence type="predicted"/>
<organism evidence="1 2">
    <name type="scientific">Streptomyces daghestanicus</name>
    <dbReference type="NCBI Taxonomy" id="66885"/>
    <lineage>
        <taxon>Bacteria</taxon>
        <taxon>Bacillati</taxon>
        <taxon>Actinomycetota</taxon>
        <taxon>Actinomycetes</taxon>
        <taxon>Kitasatosporales</taxon>
        <taxon>Streptomycetaceae</taxon>
        <taxon>Streptomyces</taxon>
    </lineage>
</organism>
<protein>
    <recommendedName>
        <fullName evidence="3">HK97 gp10 family phage protein</fullName>
    </recommendedName>
</protein>
<evidence type="ECO:0008006" key="3">
    <source>
        <dbReference type="Google" id="ProtNLM"/>
    </source>
</evidence>
<keyword evidence="2" id="KW-1185">Reference proteome</keyword>
<dbReference type="RefSeq" id="WP_190078575.1">
    <property type="nucleotide sequence ID" value="NZ_BMTC01000048.1"/>
</dbReference>
<gene>
    <name evidence="1" type="ORF">Sdagh_51050</name>
</gene>
<evidence type="ECO:0000313" key="1">
    <source>
        <dbReference type="EMBL" id="GHI33375.1"/>
    </source>
</evidence>